<sequence>MMNRTTAMAWLFVPAILLAAGSGTAPAGANEEETFEEDVIKTEQGDLKIAFIGHGTLMFTWQDKVIHVDPVSREADYTKLPKADLVLITHEHGDHLDPKALEVIRTPETKIVLTRICAEKVAGGLTMKNGDVRAVDGLKIEAVPAYNIVHKRPDGTPFHPKGNGNGYVVTFGKRRVYVAGDTENIPEMKNLKKIDIAFLPMNLPYTMTPEMAADAARMFGPKILYPYHYGQTDPNELVKVLADDKDIEVRIRKMR</sequence>
<feature type="signal peptide" evidence="1">
    <location>
        <begin position="1"/>
        <end position="19"/>
    </location>
</feature>
<evidence type="ECO:0000313" key="3">
    <source>
        <dbReference type="Proteomes" id="UP001431776"/>
    </source>
</evidence>
<dbReference type="RefSeq" id="WP_349245257.1">
    <property type="nucleotide sequence ID" value="NZ_JASCXX010000014.1"/>
</dbReference>
<keyword evidence="3" id="KW-1185">Reference proteome</keyword>
<proteinExistence type="predicted"/>
<organism evidence="2 3">
    <name type="scientific">Anaerobaca lacustris</name>
    <dbReference type="NCBI Taxonomy" id="3044600"/>
    <lineage>
        <taxon>Bacteria</taxon>
        <taxon>Pseudomonadati</taxon>
        <taxon>Planctomycetota</taxon>
        <taxon>Phycisphaerae</taxon>
        <taxon>Sedimentisphaerales</taxon>
        <taxon>Anaerobacaceae</taxon>
        <taxon>Anaerobaca</taxon>
    </lineage>
</organism>
<evidence type="ECO:0000256" key="1">
    <source>
        <dbReference type="SAM" id="SignalP"/>
    </source>
</evidence>
<comment type="caution">
    <text evidence="2">The sequence shown here is derived from an EMBL/GenBank/DDBJ whole genome shotgun (WGS) entry which is preliminary data.</text>
</comment>
<protein>
    <submittedName>
        <fullName evidence="2">MBL fold metallo-hydrolase</fullName>
    </submittedName>
</protein>
<dbReference type="EMBL" id="JASCXX010000014">
    <property type="protein sequence ID" value="MDI6449848.1"/>
    <property type="molecule type" value="Genomic_DNA"/>
</dbReference>
<dbReference type="Proteomes" id="UP001431776">
    <property type="component" value="Unassembled WGS sequence"/>
</dbReference>
<reference evidence="2" key="1">
    <citation type="submission" date="2023-05" db="EMBL/GenBank/DDBJ databases">
        <title>Anaerotaeda fermentans gen. nov., sp. nov., a novel anaerobic planctomycete of the new family within the order Sedimentisphaerales isolated from Taman Peninsula, Russia.</title>
        <authorList>
            <person name="Khomyakova M.A."/>
            <person name="Merkel A.Y."/>
            <person name="Slobodkin A.I."/>
        </authorList>
    </citation>
    <scope>NUCLEOTIDE SEQUENCE</scope>
    <source>
        <strain evidence="2">M17dextr</strain>
    </source>
</reference>
<dbReference type="InterPro" id="IPR050114">
    <property type="entry name" value="UPF0173_UPF0282_UlaG_hydrolase"/>
</dbReference>
<evidence type="ECO:0000313" key="2">
    <source>
        <dbReference type="EMBL" id="MDI6449848.1"/>
    </source>
</evidence>
<feature type="chain" id="PRO_5043566291" evidence="1">
    <location>
        <begin position="20"/>
        <end position="255"/>
    </location>
</feature>
<keyword evidence="1" id="KW-0732">Signal</keyword>
<dbReference type="InterPro" id="IPR036866">
    <property type="entry name" value="RibonucZ/Hydroxyglut_hydro"/>
</dbReference>
<dbReference type="Gene3D" id="3.60.15.10">
    <property type="entry name" value="Ribonuclease Z/Hydroxyacylglutathione hydrolase-like"/>
    <property type="match status" value="1"/>
</dbReference>
<dbReference type="Pfam" id="PF13483">
    <property type="entry name" value="Lactamase_B_3"/>
    <property type="match status" value="1"/>
</dbReference>
<gene>
    <name evidence="2" type="ORF">QJ522_12390</name>
</gene>
<dbReference type="PANTHER" id="PTHR43546:SF3">
    <property type="entry name" value="UPF0173 METAL-DEPENDENT HYDROLASE MJ1163"/>
    <property type="match status" value="1"/>
</dbReference>
<name>A0AAW6U3Q3_9BACT</name>
<accession>A0AAW6U3Q3</accession>
<dbReference type="SUPFAM" id="SSF56281">
    <property type="entry name" value="Metallo-hydrolase/oxidoreductase"/>
    <property type="match status" value="1"/>
</dbReference>
<dbReference type="PANTHER" id="PTHR43546">
    <property type="entry name" value="UPF0173 METAL-DEPENDENT HYDROLASE MJ1163-RELATED"/>
    <property type="match status" value="1"/>
</dbReference>
<dbReference type="AlphaFoldDB" id="A0AAW6U3Q3"/>